<name>A0A9P6H647_9AGAM</name>
<evidence type="ECO:0000313" key="4">
    <source>
        <dbReference type="Proteomes" id="UP000736335"/>
    </source>
</evidence>
<feature type="domain" description="CcmS related" evidence="2">
    <location>
        <begin position="308"/>
        <end position="437"/>
    </location>
</feature>
<dbReference type="Pfam" id="PF26617">
    <property type="entry name" value="CcmS-like"/>
    <property type="match status" value="1"/>
</dbReference>
<keyword evidence="4" id="KW-1185">Reference proteome</keyword>
<feature type="compositionally biased region" description="Acidic residues" evidence="1">
    <location>
        <begin position="94"/>
        <end position="108"/>
    </location>
</feature>
<reference evidence="3" key="1">
    <citation type="journal article" date="2020" name="Nat. Commun.">
        <title>Large-scale genome sequencing of mycorrhizal fungi provides insights into the early evolution of symbiotic traits.</title>
        <authorList>
            <person name="Miyauchi S."/>
            <person name="Kiss E."/>
            <person name="Kuo A."/>
            <person name="Drula E."/>
            <person name="Kohler A."/>
            <person name="Sanchez-Garcia M."/>
            <person name="Morin E."/>
            <person name="Andreopoulos B."/>
            <person name="Barry K.W."/>
            <person name="Bonito G."/>
            <person name="Buee M."/>
            <person name="Carver A."/>
            <person name="Chen C."/>
            <person name="Cichocki N."/>
            <person name="Clum A."/>
            <person name="Culley D."/>
            <person name="Crous P.W."/>
            <person name="Fauchery L."/>
            <person name="Girlanda M."/>
            <person name="Hayes R.D."/>
            <person name="Keri Z."/>
            <person name="LaButti K."/>
            <person name="Lipzen A."/>
            <person name="Lombard V."/>
            <person name="Magnuson J."/>
            <person name="Maillard F."/>
            <person name="Murat C."/>
            <person name="Nolan M."/>
            <person name="Ohm R.A."/>
            <person name="Pangilinan J."/>
            <person name="Pereira M.F."/>
            <person name="Perotto S."/>
            <person name="Peter M."/>
            <person name="Pfister S."/>
            <person name="Riley R."/>
            <person name="Sitrit Y."/>
            <person name="Stielow J.B."/>
            <person name="Szollosi G."/>
            <person name="Zifcakova L."/>
            <person name="Stursova M."/>
            <person name="Spatafora J.W."/>
            <person name="Tedersoo L."/>
            <person name="Vaario L.M."/>
            <person name="Yamada A."/>
            <person name="Yan M."/>
            <person name="Wang P."/>
            <person name="Xu J."/>
            <person name="Bruns T."/>
            <person name="Baldrian P."/>
            <person name="Vilgalys R."/>
            <person name="Dunand C."/>
            <person name="Henrissat B."/>
            <person name="Grigoriev I.V."/>
            <person name="Hibbett D."/>
            <person name="Nagy L.G."/>
            <person name="Martin F.M."/>
        </authorList>
    </citation>
    <scope>NUCLEOTIDE SEQUENCE</scope>
    <source>
        <strain evidence="3">UH-Tt-Lm1</strain>
    </source>
</reference>
<evidence type="ECO:0000313" key="3">
    <source>
        <dbReference type="EMBL" id="KAF9780286.1"/>
    </source>
</evidence>
<proteinExistence type="predicted"/>
<feature type="region of interest" description="Disordered" evidence="1">
    <location>
        <begin position="468"/>
        <end position="536"/>
    </location>
</feature>
<reference evidence="3" key="2">
    <citation type="submission" date="2020-11" db="EMBL/GenBank/DDBJ databases">
        <authorList>
            <consortium name="DOE Joint Genome Institute"/>
            <person name="Kuo A."/>
            <person name="Miyauchi S."/>
            <person name="Kiss E."/>
            <person name="Drula E."/>
            <person name="Kohler A."/>
            <person name="Sanchez-Garcia M."/>
            <person name="Andreopoulos B."/>
            <person name="Barry K.W."/>
            <person name="Bonito G."/>
            <person name="Buee M."/>
            <person name="Carver A."/>
            <person name="Chen C."/>
            <person name="Cichocki N."/>
            <person name="Clum A."/>
            <person name="Culley D."/>
            <person name="Crous P.W."/>
            <person name="Fauchery L."/>
            <person name="Girlanda M."/>
            <person name="Hayes R."/>
            <person name="Keri Z."/>
            <person name="Labutti K."/>
            <person name="Lipzen A."/>
            <person name="Lombard V."/>
            <person name="Magnuson J."/>
            <person name="Maillard F."/>
            <person name="Morin E."/>
            <person name="Murat C."/>
            <person name="Nolan M."/>
            <person name="Ohm R."/>
            <person name="Pangilinan J."/>
            <person name="Pereira M."/>
            <person name="Perotto S."/>
            <person name="Peter M."/>
            <person name="Riley R."/>
            <person name="Sitrit Y."/>
            <person name="Stielow B."/>
            <person name="Szollosi G."/>
            <person name="Zifcakova L."/>
            <person name="Stursova M."/>
            <person name="Spatafora J.W."/>
            <person name="Tedersoo L."/>
            <person name="Vaario L.-M."/>
            <person name="Yamada A."/>
            <person name="Yan M."/>
            <person name="Wang P."/>
            <person name="Xu J."/>
            <person name="Bruns T."/>
            <person name="Baldrian P."/>
            <person name="Vilgalys R."/>
            <person name="Henrissat B."/>
            <person name="Grigoriev I.V."/>
            <person name="Hibbett D."/>
            <person name="Nagy L.G."/>
            <person name="Martin F.M."/>
        </authorList>
    </citation>
    <scope>NUCLEOTIDE SEQUENCE</scope>
    <source>
        <strain evidence="3">UH-Tt-Lm1</strain>
    </source>
</reference>
<evidence type="ECO:0000259" key="2">
    <source>
        <dbReference type="Pfam" id="PF26617"/>
    </source>
</evidence>
<accession>A0A9P6H647</accession>
<comment type="caution">
    <text evidence="3">The sequence shown here is derived from an EMBL/GenBank/DDBJ whole genome shotgun (WGS) entry which is preliminary data.</text>
</comment>
<dbReference type="Proteomes" id="UP000736335">
    <property type="component" value="Unassembled WGS sequence"/>
</dbReference>
<feature type="compositionally biased region" description="Polar residues" evidence="1">
    <location>
        <begin position="156"/>
        <end position="168"/>
    </location>
</feature>
<protein>
    <recommendedName>
        <fullName evidence="2">CcmS related domain-containing protein</fullName>
    </recommendedName>
</protein>
<feature type="compositionally biased region" description="Basic residues" evidence="1">
    <location>
        <begin position="187"/>
        <end position="197"/>
    </location>
</feature>
<dbReference type="AlphaFoldDB" id="A0A9P6H647"/>
<dbReference type="OrthoDB" id="3171339at2759"/>
<organism evidence="3 4">
    <name type="scientific">Thelephora terrestris</name>
    <dbReference type="NCBI Taxonomy" id="56493"/>
    <lineage>
        <taxon>Eukaryota</taxon>
        <taxon>Fungi</taxon>
        <taxon>Dikarya</taxon>
        <taxon>Basidiomycota</taxon>
        <taxon>Agaricomycotina</taxon>
        <taxon>Agaricomycetes</taxon>
        <taxon>Thelephorales</taxon>
        <taxon>Thelephoraceae</taxon>
        <taxon>Thelephora</taxon>
    </lineage>
</organism>
<gene>
    <name evidence="3" type="ORF">BJ322DRAFT_1085679</name>
</gene>
<dbReference type="EMBL" id="WIUZ02000017">
    <property type="protein sequence ID" value="KAF9780286.1"/>
    <property type="molecule type" value="Genomic_DNA"/>
</dbReference>
<dbReference type="InterPro" id="IPR058258">
    <property type="entry name" value="CcmS-like"/>
</dbReference>
<sequence length="536" mass="59133">MGGWSDVTRQDPWGPSHDKSGWQPAGNAGWGTTPTQEAGWTGWGRSDSRDAGGSAWGNDTNSGPWGKKPATGGRGDTDLSRNGWGHGGDHQAWSEDEEEEEEEEEDGDSGWGGDTPHWTTTLQDAGDGSRSHWTKWGRTEGGPPPIPPSAIKRSHSTPQPSAKPQSAQKHPYQDHAETLNHLLSSSTHRHTPSHKSRPTSTRSQPKPLPHTPSRTQWPNVWAAPSSRSSDGLSYADDEPPPAPPVRHHGLSPQEDYFAPKSPYTPVSPSRTFAAALGMPNPAHFASPYGKDPQAHRFITSDGVALSSAHKALYSKTRRAQDRLHWAYNPDNDERVKSALWWVHIMSDGVGGLGLQKFLETHQRGALFVNADYAPPKSPHEPAFDWVTIDQLKDTLDKILQESVALYDPAKQVVVFIFLLSKSGNSMAIWRRKLPVPEILQTAYKGPIAETKAKLQPNYPVYVEEVPQRMPQHEQPRDIGPPPRRVLSKRQKSAGTVAATTPITPTMEAPLPIAPKKKKWWKPWSSKSRSKATARKQ</sequence>
<evidence type="ECO:0000256" key="1">
    <source>
        <dbReference type="SAM" id="MobiDB-lite"/>
    </source>
</evidence>
<feature type="compositionally biased region" description="Basic residues" evidence="1">
    <location>
        <begin position="527"/>
        <end position="536"/>
    </location>
</feature>
<feature type="region of interest" description="Disordered" evidence="1">
    <location>
        <begin position="1"/>
        <end position="263"/>
    </location>
</feature>